<feature type="region of interest" description="Disordered" evidence="1">
    <location>
        <begin position="214"/>
        <end position="247"/>
    </location>
</feature>
<feature type="compositionally biased region" description="Basic and acidic residues" evidence="1">
    <location>
        <begin position="22"/>
        <end position="38"/>
    </location>
</feature>
<feature type="region of interest" description="Disordered" evidence="1">
    <location>
        <begin position="22"/>
        <end position="62"/>
    </location>
</feature>
<feature type="compositionally biased region" description="Acidic residues" evidence="1">
    <location>
        <begin position="371"/>
        <end position="387"/>
    </location>
</feature>
<name>A0A8H7PKT3_MORIS</name>
<protein>
    <submittedName>
        <fullName evidence="2">Uncharacterized protein</fullName>
    </submittedName>
</protein>
<comment type="caution">
    <text evidence="2">The sequence shown here is derived from an EMBL/GenBank/DDBJ whole genome shotgun (WGS) entry which is preliminary data.</text>
</comment>
<accession>A0A8H7PKT3</accession>
<feature type="region of interest" description="Disordered" evidence="1">
    <location>
        <begin position="266"/>
        <end position="305"/>
    </location>
</feature>
<evidence type="ECO:0000313" key="3">
    <source>
        <dbReference type="Proteomes" id="UP000654370"/>
    </source>
</evidence>
<proteinExistence type="predicted"/>
<feature type="region of interest" description="Disordered" evidence="1">
    <location>
        <begin position="327"/>
        <end position="422"/>
    </location>
</feature>
<evidence type="ECO:0000313" key="2">
    <source>
        <dbReference type="EMBL" id="KAG2175530.1"/>
    </source>
</evidence>
<dbReference type="EMBL" id="JAEPQZ010000011">
    <property type="protein sequence ID" value="KAG2175530.1"/>
    <property type="molecule type" value="Genomic_DNA"/>
</dbReference>
<sequence length="472" mass="54517">MERSRYPIPQKNQIKITKRYLRESESGRYDELDEETVRPSRKGRVTTSHEPNFDYKRSNGNTRAHVAEYQDHIHYKRSGSRADSGYLEKSKEKPILDLNDQHIIYKERSREFKVDPSVKVAFEKPKKVHFQMRESKSTPPSVRVKAIKQKHGSNPTKYYTPSSYQQKQKYEKYGEHILDLEDGILSNDEGFKYSKHSNAKSLDYPRLHNDQYRRKASSYSQHPVDFSDSDNPSGSESDLEFYNRPYRSRRPQKFGKYSLYTSVPNNQVNDYNHIPSRIPRPASGMSGPQKSALKKSSSFNSRDKFSISKASRLNNILNNENLKNTNERKSVLLERPSSGKTMRSQVKNNRRYTPSTPGSPKKSVKYKPLMEDFESESSDGSSTDDSEPVEHKHGPSRTRKGSPATHENCYSVETSDSDSDEAFEQIEVYVPTAVFKHPPRQVYDHDQGMRIAKKNAEQIHEMAVKANQQITL</sequence>
<dbReference type="Proteomes" id="UP000654370">
    <property type="component" value="Unassembled WGS sequence"/>
</dbReference>
<evidence type="ECO:0000256" key="1">
    <source>
        <dbReference type="SAM" id="MobiDB-lite"/>
    </source>
</evidence>
<feature type="compositionally biased region" description="Polar residues" evidence="1">
    <location>
        <begin position="152"/>
        <end position="165"/>
    </location>
</feature>
<gene>
    <name evidence="2" type="ORF">INT43_001177</name>
</gene>
<feature type="compositionally biased region" description="Polar residues" evidence="1">
    <location>
        <begin position="286"/>
        <end position="300"/>
    </location>
</feature>
<reference evidence="2" key="1">
    <citation type="submission" date="2020-12" db="EMBL/GenBank/DDBJ databases">
        <title>Metabolic potential, ecology and presence of endohyphal bacteria is reflected in genomic diversity of Mucoromycotina.</title>
        <authorList>
            <person name="Muszewska A."/>
            <person name="Okrasinska A."/>
            <person name="Steczkiewicz K."/>
            <person name="Drgas O."/>
            <person name="Orlowska M."/>
            <person name="Perlinska-Lenart U."/>
            <person name="Aleksandrzak-Piekarczyk T."/>
            <person name="Szatraj K."/>
            <person name="Zielenkiewicz U."/>
            <person name="Pilsyk S."/>
            <person name="Malc E."/>
            <person name="Mieczkowski P."/>
            <person name="Kruszewska J.S."/>
            <person name="Biernat P."/>
            <person name="Pawlowska J."/>
        </authorList>
    </citation>
    <scope>NUCLEOTIDE SEQUENCE</scope>
    <source>
        <strain evidence="2">WA0000067209</strain>
    </source>
</reference>
<dbReference type="AlphaFoldDB" id="A0A8H7PKT3"/>
<feature type="compositionally biased region" description="Polar residues" evidence="1">
    <location>
        <begin position="338"/>
        <end position="358"/>
    </location>
</feature>
<keyword evidence="3" id="KW-1185">Reference proteome</keyword>
<feature type="region of interest" description="Disordered" evidence="1">
    <location>
        <begin position="130"/>
        <end position="165"/>
    </location>
</feature>
<organism evidence="2 3">
    <name type="scientific">Mortierella isabellina</name>
    <name type="common">Filamentous fungus</name>
    <name type="synonym">Umbelopsis isabellina</name>
    <dbReference type="NCBI Taxonomy" id="91625"/>
    <lineage>
        <taxon>Eukaryota</taxon>
        <taxon>Fungi</taxon>
        <taxon>Fungi incertae sedis</taxon>
        <taxon>Mucoromycota</taxon>
        <taxon>Mucoromycotina</taxon>
        <taxon>Umbelopsidomycetes</taxon>
        <taxon>Umbelopsidales</taxon>
        <taxon>Umbelopsidaceae</taxon>
        <taxon>Umbelopsis</taxon>
    </lineage>
</organism>